<feature type="compositionally biased region" description="Gly residues" evidence="1">
    <location>
        <begin position="246"/>
        <end position="267"/>
    </location>
</feature>
<accession>A0A3B0UNE3</accession>
<evidence type="ECO:0000256" key="1">
    <source>
        <dbReference type="SAM" id="MobiDB-lite"/>
    </source>
</evidence>
<gene>
    <name evidence="2" type="ORF">MNBD_CHLOROFLEXI01-5184</name>
</gene>
<dbReference type="EMBL" id="UOEU01000075">
    <property type="protein sequence ID" value="VAW30660.1"/>
    <property type="molecule type" value="Genomic_DNA"/>
</dbReference>
<protein>
    <submittedName>
        <fullName evidence="2">Uncharacterized protein</fullName>
    </submittedName>
</protein>
<reference evidence="2" key="1">
    <citation type="submission" date="2018-06" db="EMBL/GenBank/DDBJ databases">
        <authorList>
            <person name="Zhirakovskaya E."/>
        </authorList>
    </citation>
    <scope>NUCLEOTIDE SEQUENCE</scope>
</reference>
<feature type="region of interest" description="Disordered" evidence="1">
    <location>
        <begin position="30"/>
        <end position="60"/>
    </location>
</feature>
<organism evidence="2">
    <name type="scientific">hydrothermal vent metagenome</name>
    <dbReference type="NCBI Taxonomy" id="652676"/>
    <lineage>
        <taxon>unclassified sequences</taxon>
        <taxon>metagenomes</taxon>
        <taxon>ecological metagenomes</taxon>
    </lineage>
</organism>
<name>A0A3B0UNE3_9ZZZZ</name>
<feature type="region of interest" description="Disordered" evidence="1">
    <location>
        <begin position="242"/>
        <end position="286"/>
    </location>
</feature>
<dbReference type="AlphaFoldDB" id="A0A3B0UNE3"/>
<proteinExistence type="predicted"/>
<sequence>MNKRKFVKIGGILIVLLALAALVGSSLTFAQDGPAPDDTATIPESGPNGRFGKDGPRGNRQHLIDREAARELLAAELGVTVEELDAAREAAREAVQADGGARPDRDEMQAVVAAELGVSVEELDAAKTAVREAMLAQLVEDGVITQEQLDEMLAMKELRGVAKDIFGREDAQAVIADTLGLTVEELSAAREVGTRLPELVEAQGGDMETVITAVTDARTAAINQAVADGTITQEQADLLLSQEGPKFGGPRGHGGPRGGGQHGGGQFGPSNGNSNFAPGNAPDFGA</sequence>
<evidence type="ECO:0000313" key="2">
    <source>
        <dbReference type="EMBL" id="VAW30660.1"/>
    </source>
</evidence>
<feature type="compositionally biased region" description="Basic and acidic residues" evidence="1">
    <location>
        <begin position="51"/>
        <end position="60"/>
    </location>
</feature>